<sequence length="180" mass="20011">AEPLNLTTNFCDVGPDADLTSAATVDFSCLFGYCTDGDQLSFSYVRDQVFSKGDFAPLLCQLQTELLAGRSAVASMTHQILANTWWGISGDFQAEIIWVYNAKVAKFEERLPSETQAELARGDQGPFAYYPFYKTLFQNPPQSSNLHANQVNLLAAQAEYTILEHRDLFCKTFTCHEGTA</sequence>
<gene>
    <name evidence="1" type="ORF">PGLA2088_LOCUS30276</name>
</gene>
<dbReference type="EMBL" id="CAJNNW010028727">
    <property type="protein sequence ID" value="CAE8697379.1"/>
    <property type="molecule type" value="Genomic_DNA"/>
</dbReference>
<evidence type="ECO:0000313" key="1">
    <source>
        <dbReference type="EMBL" id="CAE8697379.1"/>
    </source>
</evidence>
<comment type="caution">
    <text evidence="1">The sequence shown here is derived from an EMBL/GenBank/DDBJ whole genome shotgun (WGS) entry which is preliminary data.</text>
</comment>
<evidence type="ECO:0000313" key="2">
    <source>
        <dbReference type="Proteomes" id="UP000626109"/>
    </source>
</evidence>
<organism evidence="1 2">
    <name type="scientific">Polarella glacialis</name>
    <name type="common">Dinoflagellate</name>
    <dbReference type="NCBI Taxonomy" id="89957"/>
    <lineage>
        <taxon>Eukaryota</taxon>
        <taxon>Sar</taxon>
        <taxon>Alveolata</taxon>
        <taxon>Dinophyceae</taxon>
        <taxon>Suessiales</taxon>
        <taxon>Suessiaceae</taxon>
        <taxon>Polarella</taxon>
    </lineage>
</organism>
<feature type="non-terminal residue" evidence="1">
    <location>
        <position position="1"/>
    </location>
</feature>
<dbReference type="Proteomes" id="UP000626109">
    <property type="component" value="Unassembled WGS sequence"/>
</dbReference>
<reference evidence="1" key="1">
    <citation type="submission" date="2021-02" db="EMBL/GenBank/DDBJ databases">
        <authorList>
            <person name="Dougan E. K."/>
            <person name="Rhodes N."/>
            <person name="Thang M."/>
            <person name="Chan C."/>
        </authorList>
    </citation>
    <scope>NUCLEOTIDE SEQUENCE</scope>
</reference>
<dbReference type="AlphaFoldDB" id="A0A813KDI1"/>
<proteinExistence type="predicted"/>
<name>A0A813KDI1_POLGL</name>
<protein>
    <submittedName>
        <fullName evidence="1">Uncharacterized protein</fullName>
    </submittedName>
</protein>
<accession>A0A813KDI1</accession>